<dbReference type="PANTHER" id="PTHR34512">
    <property type="entry name" value="CELL SURFACE PROTEIN"/>
    <property type="match status" value="1"/>
</dbReference>
<dbReference type="SUPFAM" id="SSF50998">
    <property type="entry name" value="Quinoprotein alcohol dehydrogenase-like"/>
    <property type="match status" value="1"/>
</dbReference>
<dbReference type="STRING" id="660521.SAMN04487949_3158"/>
<dbReference type="RefSeq" id="WP_170830663.1">
    <property type="nucleotide sequence ID" value="NZ_FNHL01000004.1"/>
</dbReference>
<dbReference type="SMART" id="SM00564">
    <property type="entry name" value="PQQ"/>
    <property type="match status" value="5"/>
</dbReference>
<dbReference type="InterPro" id="IPR002372">
    <property type="entry name" value="PQQ_rpt_dom"/>
</dbReference>
<evidence type="ECO:0000313" key="2">
    <source>
        <dbReference type="EMBL" id="SDN01168.1"/>
    </source>
</evidence>
<sequence>MPAPSTRRDLLRATAALGVTGSLGGCLSRAVTSEAERQVPFARIEQPQATPPQTQPTEQWTVETAGKPGFAVDGDALVVVTDGRTRAIDAADGTERWSVDTGGWLSESVAGRQYVVDDDGVLRAVAAGEVQWDADPGYLVRWVFEGRGTVYVKTVYALVGLHADTGEHLWTYDEREEETRLGNDTVPVPVDDSLLVVGGDGVYRLRERTGTDRLWRRAPELATVVAFDDPPDGVTGRRPTGAVVRNDGLFVSTWLNEYNHETAGTGRFQRFSLDDGTETWRSPTPLPVSGVTLTDSSAFGAMWVPAGEPNGGVVAVDSETGDRRWVREVGHLLGGATVADDVVVAAGTSPHDRSLAGGVYAVDAATGERLWRVRGTGGIGTYPTALVGGTVYYADGAGLHALW</sequence>
<organism evidence="2 3">
    <name type="scientific">Halogranum gelatinilyticum</name>
    <dbReference type="NCBI Taxonomy" id="660521"/>
    <lineage>
        <taxon>Archaea</taxon>
        <taxon>Methanobacteriati</taxon>
        <taxon>Methanobacteriota</taxon>
        <taxon>Stenosarchaea group</taxon>
        <taxon>Halobacteria</taxon>
        <taxon>Halobacteriales</taxon>
        <taxon>Haloferacaceae</taxon>
    </lineage>
</organism>
<dbReference type="Pfam" id="PF13360">
    <property type="entry name" value="PQQ_2"/>
    <property type="match status" value="2"/>
</dbReference>
<protein>
    <submittedName>
        <fullName evidence="2">Outer membrane protein assembly factor BamB, contains PQQ-like beta-propeller repeat</fullName>
    </submittedName>
</protein>
<dbReference type="InterPro" id="IPR015943">
    <property type="entry name" value="WD40/YVTN_repeat-like_dom_sf"/>
</dbReference>
<dbReference type="Proteomes" id="UP000199451">
    <property type="component" value="Unassembled WGS sequence"/>
</dbReference>
<dbReference type="PANTHER" id="PTHR34512:SF30">
    <property type="entry name" value="OUTER MEMBRANE PROTEIN ASSEMBLY FACTOR BAMB"/>
    <property type="match status" value="1"/>
</dbReference>
<dbReference type="EMBL" id="FNHL01000004">
    <property type="protein sequence ID" value="SDN01168.1"/>
    <property type="molecule type" value="Genomic_DNA"/>
</dbReference>
<dbReference type="PROSITE" id="PS51318">
    <property type="entry name" value="TAT"/>
    <property type="match status" value="1"/>
</dbReference>
<feature type="domain" description="Pyrrolo-quinoline quinone repeat" evidence="1">
    <location>
        <begin position="57"/>
        <end position="133"/>
    </location>
</feature>
<dbReference type="InterPro" id="IPR006311">
    <property type="entry name" value="TAT_signal"/>
</dbReference>
<dbReference type="Gene3D" id="2.130.10.10">
    <property type="entry name" value="YVTN repeat-like/Quinoprotein amine dehydrogenase"/>
    <property type="match status" value="2"/>
</dbReference>
<dbReference type="AlphaFoldDB" id="A0A1G9XWK5"/>
<gene>
    <name evidence="2" type="ORF">SAMN04487949_3158</name>
</gene>
<dbReference type="OrthoDB" id="8638at2157"/>
<proteinExistence type="predicted"/>
<accession>A0A1G9XWK5</accession>
<dbReference type="InterPro" id="IPR018391">
    <property type="entry name" value="PQQ_b-propeller_rpt"/>
</dbReference>
<evidence type="ECO:0000313" key="3">
    <source>
        <dbReference type="Proteomes" id="UP000199451"/>
    </source>
</evidence>
<name>A0A1G9XWK5_9EURY</name>
<dbReference type="PROSITE" id="PS51257">
    <property type="entry name" value="PROKAR_LIPOPROTEIN"/>
    <property type="match status" value="1"/>
</dbReference>
<evidence type="ECO:0000259" key="1">
    <source>
        <dbReference type="Pfam" id="PF13360"/>
    </source>
</evidence>
<feature type="domain" description="Pyrrolo-quinoline quinone repeat" evidence="1">
    <location>
        <begin position="160"/>
        <end position="330"/>
    </location>
</feature>
<keyword evidence="3" id="KW-1185">Reference proteome</keyword>
<reference evidence="3" key="1">
    <citation type="submission" date="2016-10" db="EMBL/GenBank/DDBJ databases">
        <authorList>
            <person name="Varghese N."/>
            <person name="Submissions S."/>
        </authorList>
    </citation>
    <scope>NUCLEOTIDE SEQUENCE [LARGE SCALE GENOMIC DNA]</scope>
    <source>
        <strain evidence="3">CGMCC 1.10119</strain>
    </source>
</reference>
<dbReference type="InterPro" id="IPR011047">
    <property type="entry name" value="Quinoprotein_ADH-like_sf"/>
</dbReference>